<dbReference type="EMBL" id="MG700549">
    <property type="protein sequence ID" value="AVI43538.1"/>
    <property type="molecule type" value="Genomic_DNA"/>
</dbReference>
<dbReference type="AlphaFoldDB" id="A0A2P1BPE5"/>
<protein>
    <submittedName>
        <fullName evidence="1">Uncharacterized protein</fullName>
    </submittedName>
</protein>
<keyword evidence="1" id="KW-0614">Plasmid</keyword>
<reference evidence="1" key="1">
    <citation type="submission" date="2017-12" db="EMBL/GenBank/DDBJ databases">
        <title>Insights into the successfully spreading KPC-encoding IncII plasmids.</title>
        <authorList>
            <person name="Brandt C."/>
            <person name="Pletz M.W."/>
            <person name="Makarewicz O."/>
        </authorList>
    </citation>
    <scope>NUCLEOTIDE SEQUENCE</scope>
    <source>
        <strain evidence="1">St015256/1</strain>
        <plasmid evidence="1">pUJ-83KPC</plasmid>
    </source>
</reference>
<sequence length="67" mass="7853">MHASITSTPHSEYTRTVYSVNVPVADRYRLENSYRQQKMHFCTRHLSAINDTLETYQFGVRVMLPTC</sequence>
<accession>A0A2P1BPE5</accession>
<organism evidence="1">
    <name type="scientific">Klebsiella pneumoniae</name>
    <dbReference type="NCBI Taxonomy" id="573"/>
    <lineage>
        <taxon>Bacteria</taxon>
        <taxon>Pseudomonadati</taxon>
        <taxon>Pseudomonadota</taxon>
        <taxon>Gammaproteobacteria</taxon>
        <taxon>Enterobacterales</taxon>
        <taxon>Enterobacteriaceae</taxon>
        <taxon>Klebsiella/Raoultella group</taxon>
        <taxon>Klebsiella</taxon>
        <taxon>Klebsiella pneumoniae complex</taxon>
    </lineage>
</organism>
<geneLocation type="plasmid" evidence="1">
    <name>pUJ-83KPC</name>
</geneLocation>
<name>A0A2P1BPE5_KLEPN</name>
<evidence type="ECO:0000313" key="1">
    <source>
        <dbReference type="EMBL" id="AVI43538.1"/>
    </source>
</evidence>
<proteinExistence type="predicted"/>